<dbReference type="GO" id="GO:0005829">
    <property type="term" value="C:cytosol"/>
    <property type="evidence" value="ECO:0007669"/>
    <property type="project" value="TreeGrafter"/>
</dbReference>
<dbReference type="FunFam" id="3.40.50.300:FF:000048">
    <property type="entry name" value="Transitional endoplasmic reticulum ATPase"/>
    <property type="match status" value="1"/>
</dbReference>
<dbReference type="InterPro" id="IPR005938">
    <property type="entry name" value="AAA_ATPase_CDC48"/>
</dbReference>
<evidence type="ECO:0000256" key="12">
    <source>
        <dbReference type="ARBA" id="ARBA00069425"/>
    </source>
</evidence>
<dbReference type="GO" id="GO:0050277">
    <property type="term" value="F:sedoheptulokinase activity"/>
    <property type="evidence" value="ECO:0007669"/>
    <property type="project" value="UniProtKB-EC"/>
</dbReference>
<feature type="domain" description="AAA+ ATPase" evidence="15">
    <location>
        <begin position="505"/>
        <end position="644"/>
    </location>
</feature>
<keyword evidence="19" id="KW-1185">Reference proteome</keyword>
<feature type="domain" description="AAA+ ATPase" evidence="15">
    <location>
        <begin position="232"/>
        <end position="368"/>
    </location>
</feature>
<dbReference type="CDD" id="cd07777">
    <property type="entry name" value="ASKHA_NBD_FGGY_SHK"/>
    <property type="match status" value="1"/>
</dbReference>
<evidence type="ECO:0000256" key="1">
    <source>
        <dbReference type="ARBA" id="ARBA00004496"/>
    </source>
</evidence>
<dbReference type="Gene3D" id="3.10.330.10">
    <property type="match status" value="1"/>
</dbReference>
<evidence type="ECO:0000256" key="2">
    <source>
        <dbReference type="ARBA" id="ARBA00012674"/>
    </source>
</evidence>
<dbReference type="EC" id="2.7.1.14" evidence="11"/>
<dbReference type="FunFam" id="1.10.8.60:FF:000004">
    <property type="entry name" value="Cell division control 48"/>
    <property type="match status" value="1"/>
</dbReference>
<evidence type="ECO:0000256" key="8">
    <source>
        <dbReference type="ARBA" id="ARBA00048883"/>
    </source>
</evidence>
<dbReference type="GO" id="GO:0051228">
    <property type="term" value="P:mitotic spindle disassembly"/>
    <property type="evidence" value="ECO:0007669"/>
    <property type="project" value="TreeGrafter"/>
</dbReference>
<keyword evidence="3" id="KW-0963">Cytoplasm</keyword>
<evidence type="ECO:0000256" key="7">
    <source>
        <dbReference type="ARBA" id="ARBA00022840"/>
    </source>
</evidence>
<accession>A0A7R9A8I3</accession>
<dbReference type="Gene3D" id="2.40.40.20">
    <property type="match status" value="1"/>
</dbReference>
<dbReference type="GO" id="GO:0009617">
    <property type="term" value="P:response to bacterium"/>
    <property type="evidence" value="ECO:0007669"/>
    <property type="project" value="UniProtKB-ARBA"/>
</dbReference>
<dbReference type="FunFam" id="3.30.420.40:FF:000132">
    <property type="entry name" value="Sedoheptulokinase"/>
    <property type="match status" value="1"/>
</dbReference>
<dbReference type="InterPro" id="IPR009010">
    <property type="entry name" value="Asp_de-COase-like_dom_sf"/>
</dbReference>
<dbReference type="PANTHER" id="PTHR23077">
    <property type="entry name" value="AAA-FAMILY ATPASE"/>
    <property type="match status" value="1"/>
</dbReference>
<dbReference type="Pfam" id="PF02359">
    <property type="entry name" value="CDC48_N"/>
    <property type="match status" value="1"/>
</dbReference>
<evidence type="ECO:0000256" key="13">
    <source>
        <dbReference type="ARBA" id="ARBA00076706"/>
    </source>
</evidence>
<feature type="region of interest" description="Disordered" evidence="14">
    <location>
        <begin position="729"/>
        <end position="749"/>
    </location>
</feature>
<evidence type="ECO:0000259" key="15">
    <source>
        <dbReference type="SMART" id="SM00382"/>
    </source>
</evidence>
<dbReference type="SMART" id="SM01072">
    <property type="entry name" value="CDC48_2"/>
    <property type="match status" value="1"/>
</dbReference>
<dbReference type="Pfam" id="PF02933">
    <property type="entry name" value="CDC48_2"/>
    <property type="match status" value="1"/>
</dbReference>
<dbReference type="FunFam" id="3.40.50.300:FF:000012">
    <property type="entry name" value="Transitional endoplasmic reticulum ATPase"/>
    <property type="match status" value="1"/>
</dbReference>
<dbReference type="NCBIfam" id="TIGR01243">
    <property type="entry name" value="CDC48"/>
    <property type="match status" value="1"/>
</dbReference>
<evidence type="ECO:0000256" key="5">
    <source>
        <dbReference type="ARBA" id="ARBA00022741"/>
    </source>
</evidence>
<dbReference type="SUPFAM" id="SSF54585">
    <property type="entry name" value="Cdc48 domain 2-like"/>
    <property type="match status" value="1"/>
</dbReference>
<dbReference type="CDD" id="cd19528">
    <property type="entry name" value="RecA-like_CDC48_r2-like"/>
    <property type="match status" value="1"/>
</dbReference>
<dbReference type="EC" id="3.6.4.6" evidence="2"/>
<evidence type="ECO:0000259" key="17">
    <source>
        <dbReference type="SMART" id="SM01073"/>
    </source>
</evidence>
<dbReference type="GO" id="GO:0031593">
    <property type="term" value="F:polyubiquitin modification-dependent protein binding"/>
    <property type="evidence" value="ECO:0007669"/>
    <property type="project" value="TreeGrafter"/>
</dbReference>
<dbReference type="GO" id="GO:0060341">
    <property type="term" value="P:regulation of cellular localization"/>
    <property type="evidence" value="ECO:0007669"/>
    <property type="project" value="UniProtKB-ARBA"/>
</dbReference>
<dbReference type="FunFam" id="2.40.40.20:FF:000003">
    <property type="entry name" value="Transitional endoplasmic reticulum ATPase"/>
    <property type="match status" value="1"/>
</dbReference>
<dbReference type="PANTHER" id="PTHR23077:SF171">
    <property type="entry name" value="NUCLEAR VALOSIN-CONTAINING PROTEIN-LIKE"/>
    <property type="match status" value="1"/>
</dbReference>
<evidence type="ECO:0000256" key="9">
    <source>
        <dbReference type="ARBA" id="ARBA00052736"/>
    </source>
</evidence>
<keyword evidence="4" id="KW-0808">Transferase</keyword>
<dbReference type="GO" id="GO:0005975">
    <property type="term" value="P:carbohydrate metabolic process"/>
    <property type="evidence" value="ECO:0007669"/>
    <property type="project" value="InterPro"/>
</dbReference>
<dbReference type="InterPro" id="IPR003959">
    <property type="entry name" value="ATPase_AAA_core"/>
</dbReference>
<keyword evidence="5" id="KW-0547">Nucleotide-binding</keyword>
<protein>
    <recommendedName>
        <fullName evidence="12">Sedoheptulokinase</fullName>
        <ecNumber evidence="11">2.7.1.14</ecNumber>
        <ecNumber evidence="2">3.6.4.6</ecNumber>
    </recommendedName>
    <alternativeName>
        <fullName evidence="13">Carbohydrate kinase-like protein</fullName>
    </alternativeName>
</protein>
<evidence type="ECO:0000256" key="3">
    <source>
        <dbReference type="ARBA" id="ARBA00022490"/>
    </source>
</evidence>
<feature type="domain" description="CDC48" evidence="16">
    <location>
        <begin position="120"/>
        <end position="186"/>
    </location>
</feature>
<evidence type="ECO:0000256" key="10">
    <source>
        <dbReference type="ARBA" id="ARBA00057196"/>
    </source>
</evidence>
<dbReference type="Pfam" id="PF00004">
    <property type="entry name" value="AAA"/>
    <property type="match status" value="2"/>
</dbReference>
<dbReference type="SMART" id="SM01073">
    <property type="entry name" value="CDC48_N"/>
    <property type="match status" value="1"/>
</dbReference>
<dbReference type="EMBL" id="LR901787">
    <property type="protein sequence ID" value="CAD7249400.1"/>
    <property type="molecule type" value="Genomic_DNA"/>
</dbReference>
<dbReference type="GO" id="GO:0016887">
    <property type="term" value="F:ATP hydrolysis activity"/>
    <property type="evidence" value="ECO:0007669"/>
    <property type="project" value="InterPro"/>
</dbReference>
<comment type="function">
    <text evidence="10">Acts as a modulator of macrophage activation through control of glucose metabolism.</text>
</comment>
<dbReference type="InterPro" id="IPR003338">
    <property type="entry name" value="CDC4_N-term_subdom"/>
</dbReference>
<dbReference type="Proteomes" id="UP000677054">
    <property type="component" value="Unassembled WGS sequence"/>
</dbReference>
<evidence type="ECO:0000256" key="11">
    <source>
        <dbReference type="ARBA" id="ARBA00066341"/>
    </source>
</evidence>
<dbReference type="GO" id="GO:1901701">
    <property type="term" value="P:cellular response to oxygen-containing compound"/>
    <property type="evidence" value="ECO:0007669"/>
    <property type="project" value="UniProtKB-ARBA"/>
</dbReference>
<dbReference type="GO" id="GO:0071396">
    <property type="term" value="P:cellular response to lipid"/>
    <property type="evidence" value="ECO:0007669"/>
    <property type="project" value="UniProtKB-ARBA"/>
</dbReference>
<dbReference type="OrthoDB" id="27435at2759"/>
<feature type="compositionally biased region" description="Basic and acidic residues" evidence="14">
    <location>
        <begin position="729"/>
        <end position="741"/>
    </location>
</feature>
<dbReference type="SUPFAM" id="SSF53067">
    <property type="entry name" value="Actin-like ATPase domain"/>
    <property type="match status" value="2"/>
</dbReference>
<dbReference type="PROSITE" id="PS00674">
    <property type="entry name" value="AAA"/>
    <property type="match status" value="2"/>
</dbReference>
<feature type="region of interest" description="Disordered" evidence="14">
    <location>
        <begin position="790"/>
        <end position="813"/>
    </location>
</feature>
<dbReference type="Pfam" id="PF17862">
    <property type="entry name" value="AAA_lid_3"/>
    <property type="match status" value="2"/>
</dbReference>
<evidence type="ECO:0000313" key="18">
    <source>
        <dbReference type="EMBL" id="CAD7249400.1"/>
    </source>
</evidence>
<comment type="catalytic activity">
    <reaction evidence="9">
        <text>sedoheptulose + ATP = D-sedoheptulose 7-phosphate + ADP + H(+)</text>
        <dbReference type="Rhea" id="RHEA:23844"/>
        <dbReference type="ChEBI" id="CHEBI:15378"/>
        <dbReference type="ChEBI" id="CHEBI:16802"/>
        <dbReference type="ChEBI" id="CHEBI:30616"/>
        <dbReference type="ChEBI" id="CHEBI:57483"/>
        <dbReference type="ChEBI" id="CHEBI:456216"/>
        <dbReference type="EC" id="2.7.1.14"/>
    </reaction>
</comment>
<dbReference type="GO" id="GO:0006163">
    <property type="term" value="P:purine nucleotide metabolic process"/>
    <property type="evidence" value="ECO:0007669"/>
    <property type="project" value="UniProtKB-ARBA"/>
</dbReference>
<dbReference type="InterPro" id="IPR018484">
    <property type="entry name" value="FGGY_N"/>
</dbReference>
<dbReference type="GO" id="GO:0005634">
    <property type="term" value="C:nucleus"/>
    <property type="evidence" value="ECO:0007669"/>
    <property type="project" value="TreeGrafter"/>
</dbReference>
<dbReference type="Pfam" id="PF00370">
    <property type="entry name" value="FGGY_N"/>
    <property type="match status" value="1"/>
</dbReference>
<comment type="subcellular location">
    <subcellularLocation>
        <location evidence="1">Cytoplasm</location>
    </subcellularLocation>
</comment>
<organism evidence="18">
    <name type="scientific">Darwinula stevensoni</name>
    <dbReference type="NCBI Taxonomy" id="69355"/>
    <lineage>
        <taxon>Eukaryota</taxon>
        <taxon>Metazoa</taxon>
        <taxon>Ecdysozoa</taxon>
        <taxon>Arthropoda</taxon>
        <taxon>Crustacea</taxon>
        <taxon>Oligostraca</taxon>
        <taxon>Ostracoda</taxon>
        <taxon>Podocopa</taxon>
        <taxon>Podocopida</taxon>
        <taxon>Darwinulocopina</taxon>
        <taxon>Darwinuloidea</taxon>
        <taxon>Darwinulidae</taxon>
        <taxon>Darwinula</taxon>
    </lineage>
</organism>
<evidence type="ECO:0000256" key="14">
    <source>
        <dbReference type="SAM" id="MobiDB-lite"/>
    </source>
</evidence>
<dbReference type="EMBL" id="CAJPEV010002270">
    <property type="protein sequence ID" value="CAG0896353.1"/>
    <property type="molecule type" value="Genomic_DNA"/>
</dbReference>
<dbReference type="InterPro" id="IPR029067">
    <property type="entry name" value="CDC48_domain_2-like_sf"/>
</dbReference>
<dbReference type="GO" id="GO:0030970">
    <property type="term" value="P:retrograde protein transport, ER to cytosol"/>
    <property type="evidence" value="ECO:0007669"/>
    <property type="project" value="TreeGrafter"/>
</dbReference>
<dbReference type="InterPro" id="IPR003960">
    <property type="entry name" value="ATPase_AAA_CS"/>
</dbReference>
<dbReference type="InterPro" id="IPR004201">
    <property type="entry name" value="Cdc48_dom2"/>
</dbReference>
<dbReference type="Gene3D" id="6.10.20.150">
    <property type="match status" value="1"/>
</dbReference>
<dbReference type="SUPFAM" id="SSF52540">
    <property type="entry name" value="P-loop containing nucleoside triphosphate hydrolases"/>
    <property type="match status" value="2"/>
</dbReference>
<gene>
    <name evidence="18" type="ORF">DSTB1V02_LOCUS9197</name>
</gene>
<evidence type="ECO:0000313" key="19">
    <source>
        <dbReference type="Proteomes" id="UP000677054"/>
    </source>
</evidence>
<dbReference type="GO" id="GO:0046496">
    <property type="term" value="P:nicotinamide nucleotide metabolic process"/>
    <property type="evidence" value="ECO:0007669"/>
    <property type="project" value="UniProtKB-ARBA"/>
</dbReference>
<dbReference type="SMART" id="SM00382">
    <property type="entry name" value="AAA"/>
    <property type="match status" value="2"/>
</dbReference>
<keyword evidence="6" id="KW-0418">Kinase</keyword>
<dbReference type="InterPro" id="IPR041569">
    <property type="entry name" value="AAA_lid_3"/>
</dbReference>
<reference evidence="18" key="1">
    <citation type="submission" date="2020-11" db="EMBL/GenBank/DDBJ databases">
        <authorList>
            <person name="Tran Van P."/>
        </authorList>
    </citation>
    <scope>NUCLEOTIDE SEQUENCE</scope>
</reference>
<dbReference type="InterPro" id="IPR003593">
    <property type="entry name" value="AAA+_ATPase"/>
</dbReference>
<feature type="domain" description="CDC48 N-terminal subdomain" evidence="17">
    <location>
        <begin position="20"/>
        <end position="103"/>
    </location>
</feature>
<dbReference type="Gene3D" id="1.10.8.60">
    <property type="match status" value="1"/>
</dbReference>
<dbReference type="GO" id="GO:0006091">
    <property type="term" value="P:generation of precursor metabolites and energy"/>
    <property type="evidence" value="ECO:0007669"/>
    <property type="project" value="UniProtKB-ARBA"/>
</dbReference>
<dbReference type="FunFam" id="3.30.420.40:FF:000111">
    <property type="entry name" value="Sedoheptulokinase"/>
    <property type="match status" value="1"/>
</dbReference>
<dbReference type="Gene3D" id="3.30.420.40">
    <property type="match status" value="2"/>
</dbReference>
<dbReference type="InterPro" id="IPR043129">
    <property type="entry name" value="ATPase_NBD"/>
</dbReference>
<dbReference type="Gene3D" id="3.40.50.300">
    <property type="entry name" value="P-loop containing nucleotide triphosphate hydrolases"/>
    <property type="match status" value="2"/>
</dbReference>
<keyword evidence="7" id="KW-0067">ATP-binding</keyword>
<dbReference type="SUPFAM" id="SSF50692">
    <property type="entry name" value="ADC-like"/>
    <property type="match status" value="1"/>
</dbReference>
<dbReference type="InterPro" id="IPR050168">
    <property type="entry name" value="AAA_ATPase_domain"/>
</dbReference>
<dbReference type="CDD" id="cd19519">
    <property type="entry name" value="RecA-like_CDC48_r1-like"/>
    <property type="match status" value="1"/>
</dbReference>
<dbReference type="InterPro" id="IPR027417">
    <property type="entry name" value="P-loop_NTPase"/>
</dbReference>
<evidence type="ECO:0000259" key="16">
    <source>
        <dbReference type="SMART" id="SM01072"/>
    </source>
</evidence>
<evidence type="ECO:0000256" key="4">
    <source>
        <dbReference type="ARBA" id="ARBA00022679"/>
    </source>
</evidence>
<dbReference type="GO" id="GO:0005524">
    <property type="term" value="F:ATP binding"/>
    <property type="evidence" value="ECO:0007669"/>
    <property type="project" value="UniProtKB-KW"/>
</dbReference>
<dbReference type="GO" id="GO:1901135">
    <property type="term" value="P:carbohydrate derivative metabolic process"/>
    <property type="evidence" value="ECO:0007669"/>
    <property type="project" value="UniProtKB-ARBA"/>
</dbReference>
<dbReference type="FunFam" id="3.10.330.10:FF:000001">
    <property type="entry name" value="Cell division control 48"/>
    <property type="match status" value="1"/>
</dbReference>
<dbReference type="GO" id="GO:0097352">
    <property type="term" value="P:autophagosome maturation"/>
    <property type="evidence" value="ECO:0007669"/>
    <property type="project" value="TreeGrafter"/>
</dbReference>
<evidence type="ECO:0000256" key="6">
    <source>
        <dbReference type="ARBA" id="ARBA00022777"/>
    </source>
</evidence>
<name>A0A7R9A8I3_9CRUS</name>
<dbReference type="GO" id="GO:0034098">
    <property type="term" value="C:VCP-NPL4-UFD1 AAA ATPase complex"/>
    <property type="evidence" value="ECO:0007669"/>
    <property type="project" value="TreeGrafter"/>
</dbReference>
<sequence>MIHPDDLATAILKQKSRPNRLLVEEAVNDDNSVVALSQKKMDELELFRGDTVLLKGKKRKETVCIALSDDTCPDEKIRMNRTVRGNLRVRLGDVVSIQPLPDVKYGKRVHVLPIDDTVEGLTGSLFEVYLKPYFLEAYRPIYKGDIFIVRGGMRAVEFKVVETDPSPCCIVAPDTVIHCEGEPIKRAEEEEALNEVGYDDIGGCRKQLAQIKEMVELPLRHPSLFKAIGVKPPKGILLYGPPGTGKTLIARAVANETGAFFYLINGPEIMSKLAGESESNLRKAFEEAEKNSPAIIFIDELDAIAPKREKTHGEVERRIVSQLLTLMDGLKQRSHVIVMAATNRPNSVDHALRRFGRFDREVDIGIPDATGRLEILRIHTKNMRLGEDVDLEQIAAETHGYVGADLAALCSEAALQQIREKMDLIDLDDDQIDAEVLNSLAVSMENFRFAMSKSSPSALRETVVEVPNVTWEDIGGLESVKLELQELIQYPVEHPEKFLKFGMNPSRGVLFYGPPGCGKTLLAKAIANECQANFISIKGPELLTMWFGESEANVRDVFDKARAAAPCVLFFDELDSIAKSRGGNIGDAGGAADRVINQILTEMDGMGTKKNVFIIGATNRPDIIDSAILRPGRLDQLIYIPLPDEKSRISVLKANLRKTPIGRLCLVAIKCLELTSNPDFKIDGKIDTDVDLPYIAKITNGFSGADLTEICQRACKLAIRESIEAELKREKERAENPQRMEVEEEDPVPEVAKRHFEEAMRFARRSVSDNDIRRYEMFAQTLQQSRGFGNFRFPGESSGQGTSGDRGGNFNDDVFQRSSGSMEYVLGLDVGTTSVKAVLLNAVSGAIASKQAKDTQAAVQSRLEAGHEQDPVKILSTVHICVSRLPRDALKRVTKIGISGQMHGVVLWKGPSSWEYSPRQERYDLSRDKTSHLYTWQDGRCNSDFFAALPKPRSHLRVGTGYGCATLFWLHQQDPLFLEQFTCAGTIQDLVVAMLCGREAPMMSIQIAASWGFFNTTDCSWNEDILSRANFPVRLLPEILSPDSGVAGTLLHPWCGIPAGTPVSAAFGDMQCSVFSTLDSTRDAVLNISTSAQLSYIMPEGFSPPEETEHSRVEYFPFFSGRYLAVAASLNGGNVLAHFVGMIQQWVHTLGFSIPQESVWKVILSQAKSSSSASDLEVVPLLLRERHCPDSTASVSNITLSSMNLGKVTRAVCRGIVANLHSMLSREELVRAGIERIQGTGSALARNPVLQLEVESQYQLPVTVGQGGDSALGAARAMLHIDETQCSWNHLHSEPYAVLKSFIPYKDTAYEVVLAFI</sequence>
<comment type="catalytic activity">
    <reaction evidence="8">
        <text>ATP + H2O = ADP + phosphate + H(+)</text>
        <dbReference type="Rhea" id="RHEA:13065"/>
        <dbReference type="ChEBI" id="CHEBI:15377"/>
        <dbReference type="ChEBI" id="CHEBI:15378"/>
        <dbReference type="ChEBI" id="CHEBI:30616"/>
        <dbReference type="ChEBI" id="CHEBI:43474"/>
        <dbReference type="ChEBI" id="CHEBI:456216"/>
        <dbReference type="EC" id="3.6.4.6"/>
    </reaction>
</comment>
<proteinExistence type="predicted"/>